<dbReference type="RefSeq" id="WP_344500395.1">
    <property type="nucleotide sequence ID" value="NZ_BAAAQD010000001.1"/>
</dbReference>
<dbReference type="SUPFAM" id="SSF52096">
    <property type="entry name" value="ClpP/crotonase"/>
    <property type="match status" value="1"/>
</dbReference>
<accession>A0ABN1ZPH2</accession>
<reference evidence="1 2" key="1">
    <citation type="journal article" date="2019" name="Int. J. Syst. Evol. Microbiol.">
        <title>The Global Catalogue of Microorganisms (GCM) 10K type strain sequencing project: providing services to taxonomists for standard genome sequencing and annotation.</title>
        <authorList>
            <consortium name="The Broad Institute Genomics Platform"/>
            <consortium name="The Broad Institute Genome Sequencing Center for Infectious Disease"/>
            <person name="Wu L."/>
            <person name="Ma J."/>
        </authorList>
    </citation>
    <scope>NUCLEOTIDE SEQUENCE [LARGE SCALE GENOMIC DNA]</scope>
    <source>
        <strain evidence="1 2">JCM 15933</strain>
    </source>
</reference>
<dbReference type="Pfam" id="PF00378">
    <property type="entry name" value="ECH_1"/>
    <property type="match status" value="1"/>
</dbReference>
<dbReference type="InterPro" id="IPR029045">
    <property type="entry name" value="ClpP/crotonase-like_dom_sf"/>
</dbReference>
<keyword evidence="2" id="KW-1185">Reference proteome</keyword>
<proteinExistence type="predicted"/>
<dbReference type="PANTHER" id="PTHR11941:SF54">
    <property type="entry name" value="ENOYL-COA HYDRATASE, MITOCHONDRIAL"/>
    <property type="match status" value="1"/>
</dbReference>
<name>A0ABN1ZPH2_9ACTN</name>
<dbReference type="EMBL" id="BAAAQD010000001">
    <property type="protein sequence ID" value="GAA1501870.1"/>
    <property type="molecule type" value="Genomic_DNA"/>
</dbReference>
<evidence type="ECO:0000313" key="2">
    <source>
        <dbReference type="Proteomes" id="UP001501470"/>
    </source>
</evidence>
<organism evidence="1 2">
    <name type="scientific">Dactylosporangium maewongense</name>
    <dbReference type="NCBI Taxonomy" id="634393"/>
    <lineage>
        <taxon>Bacteria</taxon>
        <taxon>Bacillati</taxon>
        <taxon>Actinomycetota</taxon>
        <taxon>Actinomycetes</taxon>
        <taxon>Micromonosporales</taxon>
        <taxon>Micromonosporaceae</taxon>
        <taxon>Dactylosporangium</taxon>
    </lineage>
</organism>
<evidence type="ECO:0000313" key="1">
    <source>
        <dbReference type="EMBL" id="GAA1501870.1"/>
    </source>
</evidence>
<protein>
    <submittedName>
        <fullName evidence="1">Enoyl-CoA hydratase-related protein</fullName>
    </submittedName>
</protein>
<dbReference type="InterPro" id="IPR001753">
    <property type="entry name" value="Enoyl-CoA_hydra/iso"/>
</dbReference>
<gene>
    <name evidence="1" type="ORF">GCM10009827_012520</name>
</gene>
<dbReference type="CDD" id="cd06558">
    <property type="entry name" value="crotonase-like"/>
    <property type="match status" value="1"/>
</dbReference>
<comment type="caution">
    <text evidence="1">The sequence shown here is derived from an EMBL/GenBank/DDBJ whole genome shotgun (WGS) entry which is preliminary data.</text>
</comment>
<dbReference type="Proteomes" id="UP001501470">
    <property type="component" value="Unassembled WGS sequence"/>
</dbReference>
<sequence>MTELLEVFTKDRVGYLRFNRPDKLNALAPEMLEGFTAGLTAHEADPDVRVVVVCSTGRAFSTGGDMSGPGRAASAGHRSSYTDWQRQRASLERWLRIWDSPKPVVAAVQGYCLGTATVMAVMCDLTVVADDAVIGWPQLPVGGGLLSPVASWFVGPKKARELAYIAGSRFSAQEAVELGWANHVYPAGELHERAHELATRIANTPSDVLAVKKYALNRTMNLQGFRDAVLSGAEFSAVSHQAPGAEFIAARRAELGMKETIAAVQQGLLAGDYPQAE</sequence>
<dbReference type="PANTHER" id="PTHR11941">
    <property type="entry name" value="ENOYL-COA HYDRATASE-RELATED"/>
    <property type="match status" value="1"/>
</dbReference>
<dbReference type="Gene3D" id="3.90.226.10">
    <property type="entry name" value="2-enoyl-CoA Hydratase, Chain A, domain 1"/>
    <property type="match status" value="1"/>
</dbReference>